<name>A0A2P2R4X8_RHIMU</name>
<reference evidence="1" key="1">
    <citation type="submission" date="2018-02" db="EMBL/GenBank/DDBJ databases">
        <title>Rhizophora mucronata_Transcriptome.</title>
        <authorList>
            <person name="Meera S.P."/>
            <person name="Sreeshan A."/>
            <person name="Augustine A."/>
        </authorList>
    </citation>
    <scope>NUCLEOTIDE SEQUENCE</scope>
    <source>
        <tissue evidence="1">Leaf</tissue>
    </source>
</reference>
<evidence type="ECO:0000313" key="1">
    <source>
        <dbReference type="EMBL" id="MBX74250.1"/>
    </source>
</evidence>
<protein>
    <submittedName>
        <fullName evidence="1">Uncharacterized protein</fullName>
    </submittedName>
</protein>
<dbReference type="AlphaFoldDB" id="A0A2P2R4X8"/>
<dbReference type="EMBL" id="GGEC01093766">
    <property type="protein sequence ID" value="MBX74250.1"/>
    <property type="molecule type" value="Transcribed_RNA"/>
</dbReference>
<proteinExistence type="predicted"/>
<sequence>MHTRILLFMILSCLLIMPLTHDAIGYGFCS</sequence>
<organism evidence="1">
    <name type="scientific">Rhizophora mucronata</name>
    <name type="common">Asiatic mangrove</name>
    <dbReference type="NCBI Taxonomy" id="61149"/>
    <lineage>
        <taxon>Eukaryota</taxon>
        <taxon>Viridiplantae</taxon>
        <taxon>Streptophyta</taxon>
        <taxon>Embryophyta</taxon>
        <taxon>Tracheophyta</taxon>
        <taxon>Spermatophyta</taxon>
        <taxon>Magnoliopsida</taxon>
        <taxon>eudicotyledons</taxon>
        <taxon>Gunneridae</taxon>
        <taxon>Pentapetalae</taxon>
        <taxon>rosids</taxon>
        <taxon>fabids</taxon>
        <taxon>Malpighiales</taxon>
        <taxon>Rhizophoraceae</taxon>
        <taxon>Rhizophora</taxon>
    </lineage>
</organism>
<accession>A0A2P2R4X8</accession>